<evidence type="ECO:0000256" key="4">
    <source>
        <dbReference type="ARBA" id="ARBA00016244"/>
    </source>
</evidence>
<evidence type="ECO:0000256" key="3">
    <source>
        <dbReference type="ARBA" id="ARBA00009677"/>
    </source>
</evidence>
<dbReference type="InterPro" id="IPR002371">
    <property type="entry name" value="FlgK"/>
</dbReference>
<dbReference type="Pfam" id="PF00460">
    <property type="entry name" value="Flg_bb_rod"/>
    <property type="match status" value="1"/>
</dbReference>
<dbReference type="EMBL" id="WHYR01000007">
    <property type="protein sequence ID" value="MQL51468.1"/>
    <property type="molecule type" value="Genomic_DNA"/>
</dbReference>
<comment type="subcellular location">
    <subcellularLocation>
        <location evidence="1 7">Bacterial flagellum</location>
    </subcellularLocation>
    <subcellularLocation>
        <location evidence="2 7">Secreted</location>
    </subcellularLocation>
</comment>
<gene>
    <name evidence="7 11" type="primary">flgK</name>
    <name evidence="11" type="ORF">GFC01_04155</name>
</gene>
<dbReference type="NCBIfam" id="TIGR02492">
    <property type="entry name" value="flgK_ends"/>
    <property type="match status" value="1"/>
</dbReference>
<proteinExistence type="inferred from homology"/>
<reference evidence="11 12" key="1">
    <citation type="submission" date="2019-10" db="EMBL/GenBank/DDBJ databases">
        <title>Comparative genomics of sulfur disproportionating microorganisms.</title>
        <authorList>
            <person name="Ward L.M."/>
            <person name="Bertran E."/>
            <person name="Johnston D."/>
        </authorList>
    </citation>
    <scope>NUCLEOTIDE SEQUENCE [LARGE SCALE GENOMIC DNA]</scope>
    <source>
        <strain evidence="11 12">DSM 14055</strain>
    </source>
</reference>
<keyword evidence="6 7" id="KW-0975">Bacterial flagellum</keyword>
<dbReference type="PANTHER" id="PTHR30033:SF1">
    <property type="entry name" value="FLAGELLAR HOOK-ASSOCIATED PROTEIN 1"/>
    <property type="match status" value="1"/>
</dbReference>
<comment type="caution">
    <text evidence="11">The sequence shown here is derived from an EMBL/GenBank/DDBJ whole genome shotgun (WGS) entry which is preliminary data.</text>
</comment>
<evidence type="ECO:0000256" key="7">
    <source>
        <dbReference type="RuleBase" id="RU362065"/>
    </source>
</evidence>
<evidence type="ECO:0000259" key="10">
    <source>
        <dbReference type="Pfam" id="PF22638"/>
    </source>
</evidence>
<organism evidence="11 12">
    <name type="scientific">Desulfofundulus thermobenzoicus</name>
    <dbReference type="NCBI Taxonomy" id="29376"/>
    <lineage>
        <taxon>Bacteria</taxon>
        <taxon>Bacillati</taxon>
        <taxon>Bacillota</taxon>
        <taxon>Clostridia</taxon>
        <taxon>Eubacteriales</taxon>
        <taxon>Peptococcaceae</taxon>
        <taxon>Desulfofundulus</taxon>
    </lineage>
</organism>
<feature type="domain" description="Flagellar basal body rod protein N-terminal" evidence="8">
    <location>
        <begin position="8"/>
        <end position="38"/>
    </location>
</feature>
<evidence type="ECO:0000313" key="12">
    <source>
        <dbReference type="Proteomes" id="UP000441717"/>
    </source>
</evidence>
<dbReference type="SUPFAM" id="SSF64518">
    <property type="entry name" value="Phase 1 flagellin"/>
    <property type="match status" value="1"/>
</dbReference>
<dbReference type="PRINTS" id="PR01005">
    <property type="entry name" value="FLGHOOKAP1"/>
</dbReference>
<dbReference type="GO" id="GO:0005198">
    <property type="term" value="F:structural molecule activity"/>
    <property type="evidence" value="ECO:0007669"/>
    <property type="project" value="UniProtKB-UniRule"/>
</dbReference>
<dbReference type="Pfam" id="PF22638">
    <property type="entry name" value="FlgK_D1"/>
    <property type="match status" value="1"/>
</dbReference>
<dbReference type="GO" id="GO:0009424">
    <property type="term" value="C:bacterial-type flagellum hook"/>
    <property type="evidence" value="ECO:0007669"/>
    <property type="project" value="UniProtKB-UniRule"/>
</dbReference>
<keyword evidence="11" id="KW-0969">Cilium</keyword>
<feature type="domain" description="Flagellar basal-body/hook protein C-terminal" evidence="9">
    <location>
        <begin position="486"/>
        <end position="524"/>
    </location>
</feature>
<dbReference type="GO" id="GO:0044780">
    <property type="term" value="P:bacterial-type flagellum assembly"/>
    <property type="evidence" value="ECO:0007669"/>
    <property type="project" value="InterPro"/>
</dbReference>
<dbReference type="RefSeq" id="WP_152945395.1">
    <property type="nucleotide sequence ID" value="NZ_WHYR01000007.1"/>
</dbReference>
<dbReference type="GO" id="GO:0005576">
    <property type="term" value="C:extracellular region"/>
    <property type="evidence" value="ECO:0007669"/>
    <property type="project" value="UniProtKB-SubCell"/>
</dbReference>
<evidence type="ECO:0000256" key="1">
    <source>
        <dbReference type="ARBA" id="ARBA00004365"/>
    </source>
</evidence>
<keyword evidence="5 7" id="KW-0964">Secreted</keyword>
<keyword evidence="11" id="KW-0966">Cell projection</keyword>
<sequence>MLSTFFGMEIARRGLLSSRAAMDVTAHNLANASTKGYTRQDPVFTTTDPYTMPGAWQKLLPGQIGSGVEVSQIRRVRDSILDQQVRGALGEDGFWSERQDALQRVEAVFPEPSDVGLGDVIGRFFNAWHELNNSPTDPGLKATVRETGQELAVNIRQTYTQLKDIKGSLQESIDLKVDQINAIARELAGLNREIARIVANGNQPNDLLDRRDLLLDELNGLVPVQVVVNKDETINVSLKYYDGNTEKQQSLVVYDGSYYQLKASIDASSDELSLNVLDQNGNQAVTVPWTAGSESFQLPGSLAGVENARRRVQDYMDQLDQLAYSVAAYVNNLHHDKYDGNGNLIIDVNNPDKGVDFFALTAPTYNDTNNNTDSDPLNDSSDYKKYDELTTGERDSYVKGYAGKIDLSDKIKSDVNNVNGDQALNIARLRTELTMSPDAAGNPTATFEAFYRGLVAGVGADAQGADHQVGTTRAVLQQLENLRQSVSGVSLDEELTRLTQFQYAFQASARMVTVLDDMLDTLINRMAV</sequence>
<dbReference type="InterPro" id="IPR001444">
    <property type="entry name" value="Flag_bb_rod_N"/>
</dbReference>
<evidence type="ECO:0000256" key="5">
    <source>
        <dbReference type="ARBA" id="ARBA00022525"/>
    </source>
</evidence>
<accession>A0A6N7IQL2</accession>
<protein>
    <recommendedName>
        <fullName evidence="4 7">Flagellar hook-associated protein 1</fullName>
        <shortName evidence="7">HAP1</shortName>
    </recommendedName>
</protein>
<evidence type="ECO:0000256" key="2">
    <source>
        <dbReference type="ARBA" id="ARBA00004613"/>
    </source>
</evidence>
<dbReference type="Pfam" id="PF06429">
    <property type="entry name" value="Flg_bbr_C"/>
    <property type="match status" value="1"/>
</dbReference>
<keyword evidence="11" id="KW-0282">Flagellum</keyword>
<dbReference type="AlphaFoldDB" id="A0A6N7IQL2"/>
<feature type="domain" description="Flagellar hook-associated protein FlgK helical" evidence="10">
    <location>
        <begin position="102"/>
        <end position="344"/>
    </location>
</feature>
<dbReference type="Proteomes" id="UP000441717">
    <property type="component" value="Unassembled WGS sequence"/>
</dbReference>
<name>A0A6N7IQL2_9FIRM</name>
<dbReference type="PANTHER" id="PTHR30033">
    <property type="entry name" value="FLAGELLAR HOOK-ASSOCIATED PROTEIN 1"/>
    <property type="match status" value="1"/>
</dbReference>
<comment type="similarity">
    <text evidence="3 7">Belongs to the flagella basal body rod proteins family.</text>
</comment>
<dbReference type="InterPro" id="IPR010930">
    <property type="entry name" value="Flg_bb/hook_C_dom"/>
</dbReference>
<dbReference type="OrthoDB" id="9802553at2"/>
<dbReference type="InterPro" id="IPR053927">
    <property type="entry name" value="FlgK_helical"/>
</dbReference>
<evidence type="ECO:0000259" key="8">
    <source>
        <dbReference type="Pfam" id="PF00460"/>
    </source>
</evidence>
<evidence type="ECO:0000256" key="6">
    <source>
        <dbReference type="ARBA" id="ARBA00023143"/>
    </source>
</evidence>
<evidence type="ECO:0000259" key="9">
    <source>
        <dbReference type="Pfam" id="PF06429"/>
    </source>
</evidence>
<evidence type="ECO:0000313" key="11">
    <source>
        <dbReference type="EMBL" id="MQL51468.1"/>
    </source>
</evidence>
<keyword evidence="12" id="KW-1185">Reference proteome</keyword>